<keyword evidence="1" id="KW-1133">Transmembrane helix</keyword>
<reference evidence="3" key="1">
    <citation type="submission" date="2018-08" db="EMBL/GenBank/DDBJ databases">
        <authorList>
            <person name="Zhang J."/>
            <person name="Du Z.-J."/>
        </authorList>
    </citation>
    <scope>NUCLEOTIDE SEQUENCE [LARGE SCALE GENOMIC DNA]</scope>
    <source>
        <strain evidence="3">KCTC 52655</strain>
    </source>
</reference>
<name>A0A3D8M7A4_9ALTE</name>
<accession>A0A3D8M7A4</accession>
<feature type="transmembrane region" description="Helical" evidence="1">
    <location>
        <begin position="21"/>
        <end position="39"/>
    </location>
</feature>
<sequence>MYINSTIGFGETNMELTFKEKSAWISFICTIGIFGYYFVELMALSGSDTGQTRTAALWLLGKILIMSVVVESVFHGMLAVANPSGAQMNGDERDRHIEQKANQYGYYVLSTGVIIVIGRMVVLEVFPGFDEARSSLAIPMLTMHMLMFSFVLSELTRFGAQILMHRWGE</sequence>
<feature type="transmembrane region" description="Helical" evidence="1">
    <location>
        <begin position="59"/>
        <end position="83"/>
    </location>
</feature>
<feature type="transmembrane region" description="Helical" evidence="1">
    <location>
        <begin position="134"/>
        <end position="156"/>
    </location>
</feature>
<dbReference type="AlphaFoldDB" id="A0A3D8M7A4"/>
<organism evidence="2 3">
    <name type="scientific">Alteromonas aestuariivivens</name>
    <dbReference type="NCBI Taxonomy" id="1938339"/>
    <lineage>
        <taxon>Bacteria</taxon>
        <taxon>Pseudomonadati</taxon>
        <taxon>Pseudomonadota</taxon>
        <taxon>Gammaproteobacteria</taxon>
        <taxon>Alteromonadales</taxon>
        <taxon>Alteromonadaceae</taxon>
        <taxon>Alteromonas/Salinimonas group</taxon>
        <taxon>Alteromonas</taxon>
    </lineage>
</organism>
<dbReference type="Proteomes" id="UP000256561">
    <property type="component" value="Unassembled WGS sequence"/>
</dbReference>
<gene>
    <name evidence="2" type="ORF">DXV75_09965</name>
</gene>
<evidence type="ECO:0000256" key="1">
    <source>
        <dbReference type="SAM" id="Phobius"/>
    </source>
</evidence>
<feature type="transmembrane region" description="Helical" evidence="1">
    <location>
        <begin position="104"/>
        <end position="122"/>
    </location>
</feature>
<keyword evidence="1" id="KW-0472">Membrane</keyword>
<proteinExistence type="predicted"/>
<keyword evidence="1" id="KW-0812">Transmembrane</keyword>
<keyword evidence="3" id="KW-1185">Reference proteome</keyword>
<evidence type="ECO:0000313" key="2">
    <source>
        <dbReference type="EMBL" id="RDV25605.1"/>
    </source>
</evidence>
<comment type="caution">
    <text evidence="2">The sequence shown here is derived from an EMBL/GenBank/DDBJ whole genome shotgun (WGS) entry which is preliminary data.</text>
</comment>
<dbReference type="EMBL" id="QRHA01000006">
    <property type="protein sequence ID" value="RDV25605.1"/>
    <property type="molecule type" value="Genomic_DNA"/>
</dbReference>
<protein>
    <submittedName>
        <fullName evidence="2">Uncharacterized protein</fullName>
    </submittedName>
</protein>
<evidence type="ECO:0000313" key="3">
    <source>
        <dbReference type="Proteomes" id="UP000256561"/>
    </source>
</evidence>